<evidence type="ECO:0000313" key="2">
    <source>
        <dbReference type="Proteomes" id="UP000423525"/>
    </source>
</evidence>
<protein>
    <submittedName>
        <fullName evidence="1">Terminase</fullName>
    </submittedName>
</protein>
<evidence type="ECO:0000313" key="1">
    <source>
        <dbReference type="EMBL" id="VZH85321.1"/>
    </source>
</evidence>
<dbReference type="AlphaFoldDB" id="A0A6I8MHV4"/>
<dbReference type="Gene3D" id="3.40.50.300">
    <property type="entry name" value="P-loop containing nucleotide triphosphate hydrolases"/>
    <property type="match status" value="1"/>
</dbReference>
<dbReference type="InterPro" id="IPR027417">
    <property type="entry name" value="P-loop_NTPase"/>
</dbReference>
<organism evidence="1 2">
    <name type="scientific">Corynebacterium rouxii</name>
    <dbReference type="NCBI Taxonomy" id="2719119"/>
    <lineage>
        <taxon>Bacteria</taxon>
        <taxon>Bacillati</taxon>
        <taxon>Actinomycetota</taxon>
        <taxon>Actinomycetes</taxon>
        <taxon>Mycobacteriales</taxon>
        <taxon>Corynebacteriaceae</taxon>
        <taxon>Corynebacterium</taxon>
    </lineage>
</organism>
<sequence length="512" mass="56993">MDRLIGCQTPRLASPVEGDTARGDKAVEFARWCGMTLFPWQEDLLRDMCRTREDGLWSYRESVVIVPRQNGKGEVLVARELAGVFLFGEKSILHTAHFLDTAVDARDRLWDFIENNDDLMFWWEGEHDGTPWIVKTNGKEGIKFPNGAEIKFRTRTEKTGRGLSIDLLVFDECFNLPDQISSAISKTTRAKENAHTVYISSPVDQEAHFHGRVFSARRWAGIDHAEGVLFREWSADPDEVDPFSDEAMIMSNPSLVTGGFGASLLDLQADARAAKNSEVLFKSYVVESLGFGNWVPRDGTAVDEFVPIIDYEEWRKLQSPLPSYSETCLSVDVTPDGAAASMVMGLQCDGFTYLALSPGQDFDRDVIADSTLRNAEAHDPVAIPLDPSGPCSTLVDVLRKRGMEPEVVTGGKVSQAYELFLTMIREKKIRHDGDDRWVEALRVAGERSKNGRFRSLDRYSGDVTCLVAASLAVWGLVEFATPVAVADEVKIVKKNVAKARAIRAVKAPEMMF</sequence>
<dbReference type="Proteomes" id="UP000423525">
    <property type="component" value="Chromosome"/>
</dbReference>
<proteinExistence type="predicted"/>
<accession>A0A6I8MHV4</accession>
<dbReference type="EMBL" id="LR738855">
    <property type="protein sequence ID" value="VZH85321.1"/>
    <property type="molecule type" value="Genomic_DNA"/>
</dbReference>
<gene>
    <name evidence="1" type="ORF">FRC0190_01286</name>
</gene>
<name>A0A6I8MHV4_9CORY</name>
<dbReference type="RefSeq" id="WP_232053114.1">
    <property type="nucleotide sequence ID" value="NZ_CP168248.1"/>
</dbReference>
<reference evidence="1 2" key="1">
    <citation type="submission" date="2019-11" db="EMBL/GenBank/DDBJ databases">
        <authorList>
            <person name="Brisse S."/>
        </authorList>
    </citation>
    <scope>NUCLEOTIDE SEQUENCE [LARGE SCALE GENOMIC DNA]</scope>
    <source>
        <strain evidence="1">FRC0190</strain>
    </source>
</reference>
<dbReference type="KEGG" id="crf:FRC0190_01286"/>